<geneLocation type="plasmid" evidence="1">
    <name>unnamed1</name>
</geneLocation>
<gene>
    <name evidence="1" type="ORF">AB5J52_48315</name>
</gene>
<reference evidence="1" key="1">
    <citation type="submission" date="2024-07" db="EMBL/GenBank/DDBJ databases">
        <authorList>
            <person name="Yu S.T."/>
        </authorList>
    </citation>
    <scope>NUCLEOTIDE SEQUENCE</scope>
    <source>
        <strain evidence="1">R39</strain>
        <plasmid evidence="1">unnamed1</plasmid>
    </source>
</reference>
<organism evidence="1">
    <name type="scientific">Streptomyces sp. R39</name>
    <dbReference type="NCBI Taxonomy" id="3238631"/>
    <lineage>
        <taxon>Bacteria</taxon>
        <taxon>Bacillati</taxon>
        <taxon>Actinomycetota</taxon>
        <taxon>Actinomycetes</taxon>
        <taxon>Kitasatosporales</taxon>
        <taxon>Streptomycetaceae</taxon>
        <taxon>Streptomyces</taxon>
    </lineage>
</organism>
<dbReference type="AlphaFoldDB" id="A0AB39R5U9"/>
<dbReference type="RefSeq" id="WP_355713178.1">
    <property type="nucleotide sequence ID" value="NZ_CP163442.1"/>
</dbReference>
<accession>A0AB39R5U9</accession>
<dbReference type="EMBL" id="CP163442">
    <property type="protein sequence ID" value="XDQ49938.1"/>
    <property type="molecule type" value="Genomic_DNA"/>
</dbReference>
<evidence type="ECO:0000313" key="1">
    <source>
        <dbReference type="EMBL" id="XDQ49938.1"/>
    </source>
</evidence>
<sequence length="146" mass="15901">MRALRIVPDGSLTDIDLPEPDAHSAIRREVGFPDTVDQATYHRRAVMHVHGTGRTDGLPDNLVAWTLASAWRGTPLYPLAGTIIVTGQTHGGRLTELDDDLVQQAKAVAQTVRETLDGWRMRPPASQEAALRELLAYAALDIASGR</sequence>
<protein>
    <submittedName>
        <fullName evidence="1">Uncharacterized protein</fullName>
    </submittedName>
</protein>
<keyword evidence="1" id="KW-0614">Plasmid</keyword>
<name>A0AB39R5U9_9ACTN</name>
<proteinExistence type="predicted"/>